<evidence type="ECO:0000256" key="1">
    <source>
        <dbReference type="SAM" id="SignalP"/>
    </source>
</evidence>
<reference evidence="2 4" key="2">
    <citation type="journal article" date="2013" name="Nature">
        <title>Insights into bilaterian evolution from three spiralian genomes.</title>
        <authorList>
            <person name="Simakov O."/>
            <person name="Marletaz F."/>
            <person name="Cho S.J."/>
            <person name="Edsinger-Gonzales E."/>
            <person name="Havlak P."/>
            <person name="Hellsten U."/>
            <person name="Kuo D.H."/>
            <person name="Larsson T."/>
            <person name="Lv J."/>
            <person name="Arendt D."/>
            <person name="Savage R."/>
            <person name="Osoegawa K."/>
            <person name="de Jong P."/>
            <person name="Grimwood J."/>
            <person name="Chapman J.A."/>
            <person name="Shapiro H."/>
            <person name="Aerts A."/>
            <person name="Otillar R.P."/>
            <person name="Terry A.Y."/>
            <person name="Boore J.L."/>
            <person name="Grigoriev I.V."/>
            <person name="Lindberg D.R."/>
            <person name="Seaver E.C."/>
            <person name="Weisblat D.A."/>
            <person name="Putnam N.H."/>
            <person name="Rokhsar D.S."/>
        </authorList>
    </citation>
    <scope>NUCLEOTIDE SEQUENCE</scope>
</reference>
<dbReference type="HOGENOM" id="CLU_1983981_0_0_1"/>
<name>T1FEI9_HELRO</name>
<feature type="signal peptide" evidence="1">
    <location>
        <begin position="1"/>
        <end position="21"/>
    </location>
</feature>
<dbReference type="GeneID" id="20207238"/>
<evidence type="ECO:0000313" key="4">
    <source>
        <dbReference type="Proteomes" id="UP000015101"/>
    </source>
</evidence>
<evidence type="ECO:0000313" key="3">
    <source>
        <dbReference type="EnsemblMetazoa" id="HelroP179309"/>
    </source>
</evidence>
<evidence type="ECO:0000313" key="2">
    <source>
        <dbReference type="EMBL" id="ESN95534.1"/>
    </source>
</evidence>
<dbReference type="AlphaFoldDB" id="T1FEI9"/>
<keyword evidence="4" id="KW-1185">Reference proteome</keyword>
<dbReference type="CTD" id="20207238"/>
<dbReference type="EMBL" id="KB097519">
    <property type="protein sequence ID" value="ESN95534.1"/>
    <property type="molecule type" value="Genomic_DNA"/>
</dbReference>
<organism evidence="3 4">
    <name type="scientific">Helobdella robusta</name>
    <name type="common">Californian leech</name>
    <dbReference type="NCBI Taxonomy" id="6412"/>
    <lineage>
        <taxon>Eukaryota</taxon>
        <taxon>Metazoa</taxon>
        <taxon>Spiralia</taxon>
        <taxon>Lophotrochozoa</taxon>
        <taxon>Annelida</taxon>
        <taxon>Clitellata</taxon>
        <taxon>Hirudinea</taxon>
        <taxon>Rhynchobdellida</taxon>
        <taxon>Glossiphoniidae</taxon>
        <taxon>Helobdella</taxon>
    </lineage>
</organism>
<gene>
    <name evidence="3" type="primary">20207238</name>
    <name evidence="2" type="ORF">HELRODRAFT_179309</name>
</gene>
<dbReference type="EnsemblMetazoa" id="HelroT179309">
    <property type="protein sequence ID" value="HelroP179309"/>
    <property type="gene ID" value="HelroG179309"/>
</dbReference>
<reference evidence="4" key="1">
    <citation type="submission" date="2012-12" db="EMBL/GenBank/DDBJ databases">
        <authorList>
            <person name="Hellsten U."/>
            <person name="Grimwood J."/>
            <person name="Chapman J.A."/>
            <person name="Shapiro H."/>
            <person name="Aerts A."/>
            <person name="Otillar R.P."/>
            <person name="Terry A.Y."/>
            <person name="Boore J.L."/>
            <person name="Simakov O."/>
            <person name="Marletaz F."/>
            <person name="Cho S.-J."/>
            <person name="Edsinger-Gonzales E."/>
            <person name="Havlak P."/>
            <person name="Kuo D.-H."/>
            <person name="Larsson T."/>
            <person name="Lv J."/>
            <person name="Arendt D."/>
            <person name="Savage R."/>
            <person name="Osoegawa K."/>
            <person name="de Jong P."/>
            <person name="Lindberg D.R."/>
            <person name="Seaver E.C."/>
            <person name="Weisblat D.A."/>
            <person name="Putnam N.H."/>
            <person name="Grigoriev I.V."/>
            <person name="Rokhsar D.S."/>
        </authorList>
    </citation>
    <scope>NUCLEOTIDE SEQUENCE</scope>
</reference>
<feature type="chain" id="PRO_5010980537" evidence="1">
    <location>
        <begin position="22"/>
        <end position="126"/>
    </location>
</feature>
<keyword evidence="1" id="KW-0732">Signal</keyword>
<protein>
    <submittedName>
        <fullName evidence="2 3">Uncharacterized protein</fullName>
    </submittedName>
</protein>
<sequence>MSNLINKVVIFALLFVAPSLSDSSLDDIDVHPISVRSKAKPLPLPALFKNIDQLDKMLTDSFHSSSVYGRPRFGKRSELYQDGKSLAELVNELKENIQLLNLLRSENYRCTCVCNLFDFWEIKKLF</sequence>
<dbReference type="EMBL" id="AMQM01006804">
    <property type="status" value="NOT_ANNOTATED_CDS"/>
    <property type="molecule type" value="Genomic_DNA"/>
</dbReference>
<accession>T1FEI9</accession>
<proteinExistence type="predicted"/>
<dbReference type="Proteomes" id="UP000015101">
    <property type="component" value="Unassembled WGS sequence"/>
</dbReference>
<dbReference type="InParanoid" id="T1FEI9"/>
<reference evidence="3" key="3">
    <citation type="submission" date="2015-06" db="UniProtKB">
        <authorList>
            <consortium name="EnsemblMetazoa"/>
        </authorList>
    </citation>
    <scope>IDENTIFICATION</scope>
</reference>
<dbReference type="RefSeq" id="XP_009026400.1">
    <property type="nucleotide sequence ID" value="XM_009028152.1"/>
</dbReference>
<dbReference type="KEGG" id="hro:HELRODRAFT_179309"/>